<reference evidence="1" key="1">
    <citation type="submission" date="2023-08" db="EMBL/GenBank/DDBJ databases">
        <authorList>
            <person name="Nazir A."/>
        </authorList>
    </citation>
    <scope>NUCLEOTIDE SEQUENCE</scope>
</reference>
<accession>A0AA96KSV2</accession>
<organism evidence="1">
    <name type="scientific">Staphylococcus phage vB_VibM_10AMN12</name>
    <dbReference type="NCBI Taxonomy" id="3076785"/>
    <lineage>
        <taxon>Viruses</taxon>
        <taxon>Duplodnaviria</taxon>
        <taxon>Heunggongvirae</taxon>
        <taxon>Uroviricota</taxon>
        <taxon>Caudoviricetes</taxon>
    </lineage>
</organism>
<proteinExistence type="predicted"/>
<sequence>MKTYNLTHQYLIEESDVYFKTSLPLEMIEDAIALIHFTVEEQVSNSVSVYEEFLVEALKCVLPLKVKDAKKKKDAPKVDQYVVRELRCGKFYKTNWNKWLTTPQYKVVWELVQKRKDLWED</sequence>
<name>A0AA96KSV2_9CAUD</name>
<dbReference type="EMBL" id="OR481006">
    <property type="protein sequence ID" value="WNO47428.1"/>
    <property type="molecule type" value="Genomic_DNA"/>
</dbReference>
<evidence type="ECO:0000313" key="1">
    <source>
        <dbReference type="EMBL" id="WNO47428.1"/>
    </source>
</evidence>
<protein>
    <submittedName>
        <fullName evidence="1">Uncharacterized protein</fullName>
    </submittedName>
</protein>